<evidence type="ECO:0000313" key="14">
    <source>
        <dbReference type="Proteomes" id="UP000280696"/>
    </source>
</evidence>
<evidence type="ECO:0000256" key="9">
    <source>
        <dbReference type="ARBA" id="ARBA00023049"/>
    </source>
</evidence>
<keyword evidence="7 11" id="KW-0862">Zinc</keyword>
<dbReference type="Gene3D" id="2.30.42.10">
    <property type="match status" value="1"/>
</dbReference>
<evidence type="ECO:0000256" key="2">
    <source>
        <dbReference type="ARBA" id="ARBA00004141"/>
    </source>
</evidence>
<comment type="similarity">
    <text evidence="3 11">Belongs to the peptidase M50B family.</text>
</comment>
<dbReference type="InterPro" id="IPR008915">
    <property type="entry name" value="Peptidase_M50"/>
</dbReference>
<comment type="subcellular location">
    <subcellularLocation>
        <location evidence="2">Membrane</location>
        <topology evidence="2">Multi-pass membrane protein</topology>
    </subcellularLocation>
</comment>
<dbReference type="AlphaFoldDB" id="A0A3A9ARN9"/>
<dbReference type="InterPro" id="IPR004387">
    <property type="entry name" value="Pept_M50_Zn"/>
</dbReference>
<evidence type="ECO:0000256" key="7">
    <source>
        <dbReference type="ARBA" id="ARBA00022833"/>
    </source>
</evidence>
<keyword evidence="9 11" id="KW-0482">Metalloprotease</keyword>
<dbReference type="PANTHER" id="PTHR42837:SF2">
    <property type="entry name" value="MEMBRANE METALLOPROTEASE ARASP2, CHLOROPLASTIC-RELATED"/>
    <property type="match status" value="1"/>
</dbReference>
<dbReference type="EC" id="3.4.24.-" evidence="11"/>
<organism evidence="13 14">
    <name type="scientific">Parablautia intestinalis</name>
    <dbReference type="NCBI Taxonomy" id="2320100"/>
    <lineage>
        <taxon>Bacteria</taxon>
        <taxon>Bacillati</taxon>
        <taxon>Bacillota</taxon>
        <taxon>Clostridia</taxon>
        <taxon>Lachnospirales</taxon>
        <taxon>Lachnospiraceae</taxon>
        <taxon>Parablautia</taxon>
    </lineage>
</organism>
<feature type="domain" description="PDZ" evidence="12">
    <location>
        <begin position="137"/>
        <end position="192"/>
    </location>
</feature>
<evidence type="ECO:0000313" key="13">
    <source>
        <dbReference type="EMBL" id="RKI93684.1"/>
    </source>
</evidence>
<dbReference type="SUPFAM" id="SSF50156">
    <property type="entry name" value="PDZ domain-like"/>
    <property type="match status" value="1"/>
</dbReference>
<dbReference type="GO" id="GO:0016020">
    <property type="term" value="C:membrane"/>
    <property type="evidence" value="ECO:0007669"/>
    <property type="project" value="UniProtKB-SubCell"/>
</dbReference>
<dbReference type="EMBL" id="RAYQ01000002">
    <property type="protein sequence ID" value="RKI93684.1"/>
    <property type="molecule type" value="Genomic_DNA"/>
</dbReference>
<evidence type="ECO:0000256" key="10">
    <source>
        <dbReference type="ARBA" id="ARBA00023136"/>
    </source>
</evidence>
<dbReference type="Pfam" id="PF02163">
    <property type="entry name" value="Peptidase_M50"/>
    <property type="match status" value="1"/>
</dbReference>
<keyword evidence="10 11" id="KW-0472">Membrane</keyword>
<dbReference type="InterPro" id="IPR036034">
    <property type="entry name" value="PDZ_sf"/>
</dbReference>
<dbReference type="Proteomes" id="UP000280696">
    <property type="component" value="Unassembled WGS sequence"/>
</dbReference>
<keyword evidence="11" id="KW-0479">Metal-binding</keyword>
<accession>A0A3A9ARN9</accession>
<feature type="transmembrane region" description="Helical" evidence="11">
    <location>
        <begin position="334"/>
        <end position="353"/>
    </location>
</feature>
<proteinExistence type="inferred from homology"/>
<dbReference type="GO" id="GO:0046872">
    <property type="term" value="F:metal ion binding"/>
    <property type="evidence" value="ECO:0007669"/>
    <property type="project" value="UniProtKB-KW"/>
</dbReference>
<dbReference type="GO" id="GO:0004222">
    <property type="term" value="F:metalloendopeptidase activity"/>
    <property type="evidence" value="ECO:0007669"/>
    <property type="project" value="InterPro"/>
</dbReference>
<keyword evidence="14" id="KW-1185">Reference proteome</keyword>
<keyword evidence="4 13" id="KW-0645">Protease</keyword>
<protein>
    <recommendedName>
        <fullName evidence="11">Zinc metalloprotease</fullName>
        <ecNumber evidence="11">3.4.24.-</ecNumber>
    </recommendedName>
</protein>
<dbReference type="OrthoDB" id="9782003at2"/>
<dbReference type="Pfam" id="PF17820">
    <property type="entry name" value="PDZ_6"/>
    <property type="match status" value="1"/>
</dbReference>
<evidence type="ECO:0000256" key="3">
    <source>
        <dbReference type="ARBA" id="ARBA00007931"/>
    </source>
</evidence>
<reference evidence="13 14" key="1">
    <citation type="submission" date="2018-09" db="EMBL/GenBank/DDBJ databases">
        <title>Murine metabolic-syndrome-specific gut microbial biobank.</title>
        <authorList>
            <person name="Liu C."/>
        </authorList>
    </citation>
    <scope>NUCLEOTIDE SEQUENCE [LARGE SCALE GENOMIC DNA]</scope>
    <source>
        <strain evidence="13 14">0.1xD8-82</strain>
    </source>
</reference>
<evidence type="ECO:0000256" key="11">
    <source>
        <dbReference type="RuleBase" id="RU362031"/>
    </source>
</evidence>
<evidence type="ECO:0000256" key="8">
    <source>
        <dbReference type="ARBA" id="ARBA00022989"/>
    </source>
</evidence>
<dbReference type="PROSITE" id="PS50106">
    <property type="entry name" value="PDZ"/>
    <property type="match status" value="1"/>
</dbReference>
<name>A0A3A9ARN9_9FIRM</name>
<evidence type="ECO:0000256" key="5">
    <source>
        <dbReference type="ARBA" id="ARBA00022692"/>
    </source>
</evidence>
<dbReference type="CDD" id="cd06163">
    <property type="entry name" value="S2P-M50_PDZ_RseP-like"/>
    <property type="match status" value="1"/>
</dbReference>
<evidence type="ECO:0000256" key="4">
    <source>
        <dbReference type="ARBA" id="ARBA00022670"/>
    </source>
</evidence>
<keyword evidence="6 11" id="KW-0378">Hydrolase</keyword>
<feature type="transmembrane region" description="Helical" evidence="11">
    <location>
        <begin position="102"/>
        <end position="127"/>
    </location>
</feature>
<keyword evidence="5 11" id="KW-0812">Transmembrane</keyword>
<sequence>MLRGKNGRSKVAVSIILFLIIFFVVVIAHEFGHFIVAKKNGIRVVEFFIGMGPSLFSFQRGETKYSLKLFPIGGACMFEGEDGLAAEKGEISERAFPNAPVWARFATIFAGPLFNFLIAYLMALILVSVCGITTSEIQGVNEGSKAQEAGLQAGDVITGMNGKRIHLGGEVTLISQLNTKGESLSVTYERDGKENTVVIEPTYDEESQRYYMGILAGGYLKCNVPQTFQYAFYTMKFYVETTFQSLKMLVTGQLSRNDVSGPVGLVKVVDEVYDSAKAYGAVEVLLNMINISLLLSVNLGIMNLLPLPALDGGRLVFLLVEALRGKPIPPEKEGMVHLAGMVALMLLMVLVFFNDITKFF</sequence>
<gene>
    <name evidence="13" type="primary">rseP</name>
    <name evidence="13" type="ORF">D7V94_03080</name>
</gene>
<dbReference type="InterPro" id="IPR041489">
    <property type="entry name" value="PDZ_6"/>
</dbReference>
<dbReference type="GO" id="GO:0006508">
    <property type="term" value="P:proteolysis"/>
    <property type="evidence" value="ECO:0007669"/>
    <property type="project" value="UniProtKB-KW"/>
</dbReference>
<dbReference type="PANTHER" id="PTHR42837">
    <property type="entry name" value="REGULATOR OF SIGMA-E PROTEASE RSEP"/>
    <property type="match status" value="1"/>
</dbReference>
<evidence type="ECO:0000256" key="6">
    <source>
        <dbReference type="ARBA" id="ARBA00022801"/>
    </source>
</evidence>
<evidence type="ECO:0000256" key="1">
    <source>
        <dbReference type="ARBA" id="ARBA00001947"/>
    </source>
</evidence>
<comment type="cofactor">
    <cofactor evidence="1 11">
        <name>Zn(2+)</name>
        <dbReference type="ChEBI" id="CHEBI:29105"/>
    </cofactor>
</comment>
<evidence type="ECO:0000259" key="12">
    <source>
        <dbReference type="PROSITE" id="PS50106"/>
    </source>
</evidence>
<comment type="caution">
    <text evidence="13">The sequence shown here is derived from an EMBL/GenBank/DDBJ whole genome shotgun (WGS) entry which is preliminary data.</text>
</comment>
<dbReference type="InterPro" id="IPR001478">
    <property type="entry name" value="PDZ"/>
</dbReference>
<dbReference type="SMART" id="SM00228">
    <property type="entry name" value="PDZ"/>
    <property type="match status" value="1"/>
</dbReference>
<keyword evidence="8 11" id="KW-1133">Transmembrane helix</keyword>
<feature type="transmembrane region" description="Helical" evidence="11">
    <location>
        <begin position="12"/>
        <end position="36"/>
    </location>
</feature>
<feature type="transmembrane region" description="Helical" evidence="11">
    <location>
        <begin position="284"/>
        <end position="305"/>
    </location>
</feature>
<dbReference type="NCBIfam" id="TIGR00054">
    <property type="entry name" value="RIP metalloprotease RseP"/>
    <property type="match status" value="1"/>
</dbReference>